<keyword evidence="3" id="KW-1185">Reference proteome</keyword>
<dbReference type="GeneID" id="36594346"/>
<name>A0A2J6TWZ0_9HELO</name>
<dbReference type="Proteomes" id="UP000235371">
    <property type="component" value="Unassembled WGS sequence"/>
</dbReference>
<evidence type="ECO:0000256" key="1">
    <source>
        <dbReference type="SAM" id="MobiDB-lite"/>
    </source>
</evidence>
<feature type="region of interest" description="Disordered" evidence="1">
    <location>
        <begin position="35"/>
        <end position="71"/>
    </location>
</feature>
<dbReference type="InParanoid" id="A0A2J6TWZ0"/>
<dbReference type="OrthoDB" id="3553523at2759"/>
<evidence type="ECO:0000313" key="3">
    <source>
        <dbReference type="Proteomes" id="UP000235371"/>
    </source>
</evidence>
<accession>A0A2J6TWZ0</accession>
<sequence length="439" mass="48765">METPVRRNAMRATMTHVVTQWETGQWAREGIESGRARANSESLRPITFSPTNRHSGGLRTKKDLNFPGTPESGRWDFGSIRHIKQGSTEMRTPVSAVDSVFELPCNESHASPNSSAHSSFMAELEATSPVTVRHSERLVSPASSTPLATPLYPTPPKGLHLQNYSMDFKSAGNAPRAVIKVVDETIAAIEDTNRKLLSRAIAAEDTAKVLREQNSQLQLKIKHCSQTHHRPKTASSQPTPALRFQHRHTDSTHDPTPLSSFNSTIDQLVLDKPAPKRKPRPPPPYPPARNVPYTSAQPLSPPSHVDLAPNPFTDTGFGRSSPRRPPPLTLRQTRSRSNINEISSPIPGSVMRHEVTFDGTPISFSARARNISLDEARKRAKPLPPLGPMSPSVVRGFVELETAYGFDEFGMDARDPEKKRRRRRGFSGLFKREKNKDFI</sequence>
<organism evidence="2 3">
    <name type="scientific">Hyaloscypha bicolor E</name>
    <dbReference type="NCBI Taxonomy" id="1095630"/>
    <lineage>
        <taxon>Eukaryota</taxon>
        <taxon>Fungi</taxon>
        <taxon>Dikarya</taxon>
        <taxon>Ascomycota</taxon>
        <taxon>Pezizomycotina</taxon>
        <taxon>Leotiomycetes</taxon>
        <taxon>Helotiales</taxon>
        <taxon>Hyaloscyphaceae</taxon>
        <taxon>Hyaloscypha</taxon>
        <taxon>Hyaloscypha bicolor</taxon>
    </lineage>
</organism>
<evidence type="ECO:0000313" key="2">
    <source>
        <dbReference type="EMBL" id="PMD67533.1"/>
    </source>
</evidence>
<dbReference type="RefSeq" id="XP_024744437.1">
    <property type="nucleotide sequence ID" value="XM_024886269.1"/>
</dbReference>
<feature type="region of interest" description="Disordered" evidence="1">
    <location>
        <begin position="270"/>
        <end position="346"/>
    </location>
</feature>
<proteinExistence type="predicted"/>
<reference evidence="2 3" key="1">
    <citation type="submission" date="2016-04" db="EMBL/GenBank/DDBJ databases">
        <title>A degradative enzymes factory behind the ericoid mycorrhizal symbiosis.</title>
        <authorList>
            <consortium name="DOE Joint Genome Institute"/>
            <person name="Martino E."/>
            <person name="Morin E."/>
            <person name="Grelet G."/>
            <person name="Kuo A."/>
            <person name="Kohler A."/>
            <person name="Daghino S."/>
            <person name="Barry K."/>
            <person name="Choi C."/>
            <person name="Cichocki N."/>
            <person name="Clum A."/>
            <person name="Copeland A."/>
            <person name="Hainaut M."/>
            <person name="Haridas S."/>
            <person name="Labutti K."/>
            <person name="Lindquist E."/>
            <person name="Lipzen A."/>
            <person name="Khouja H.-R."/>
            <person name="Murat C."/>
            <person name="Ohm R."/>
            <person name="Olson A."/>
            <person name="Spatafora J."/>
            <person name="Veneault-Fourrey C."/>
            <person name="Henrissat B."/>
            <person name="Grigoriev I."/>
            <person name="Martin F."/>
            <person name="Perotto S."/>
        </authorList>
    </citation>
    <scope>NUCLEOTIDE SEQUENCE [LARGE SCALE GENOMIC DNA]</scope>
    <source>
        <strain evidence="2 3">E</strain>
    </source>
</reference>
<dbReference type="EMBL" id="KZ613740">
    <property type="protein sequence ID" value="PMD67533.1"/>
    <property type="molecule type" value="Genomic_DNA"/>
</dbReference>
<gene>
    <name evidence="2" type="ORF">K444DRAFT_658553</name>
</gene>
<dbReference type="AlphaFoldDB" id="A0A2J6TWZ0"/>
<protein>
    <submittedName>
        <fullName evidence="2">Uncharacterized protein</fullName>
    </submittedName>
</protein>